<feature type="transmembrane region" description="Helical" evidence="6">
    <location>
        <begin position="14"/>
        <end position="31"/>
    </location>
</feature>
<evidence type="ECO:0000256" key="3">
    <source>
        <dbReference type="ARBA" id="ARBA00022692"/>
    </source>
</evidence>
<keyword evidence="5 6" id="KW-0472">Membrane</keyword>
<dbReference type="InterPro" id="IPR024320">
    <property type="entry name" value="LPG_synthase_C"/>
</dbReference>
<dbReference type="SUPFAM" id="SSF55729">
    <property type="entry name" value="Acyl-CoA N-acyltransferases (Nat)"/>
    <property type="match status" value="1"/>
</dbReference>
<gene>
    <name evidence="8" type="primary">mprF</name>
    <name evidence="8" type="ORF">EYC82_08325</name>
</gene>
<feature type="domain" description="Phosphatidylglycerol lysyltransferase C-terminal" evidence="7">
    <location>
        <begin position="539"/>
        <end position="826"/>
    </location>
</feature>
<feature type="transmembrane region" description="Helical" evidence="6">
    <location>
        <begin position="453"/>
        <end position="472"/>
    </location>
</feature>
<keyword evidence="3 6" id="KW-0812">Transmembrane</keyword>
<dbReference type="PANTHER" id="PTHR34697">
    <property type="entry name" value="PHOSPHATIDYLGLYCEROL LYSYLTRANSFERASE"/>
    <property type="match status" value="1"/>
</dbReference>
<dbReference type="Pfam" id="PF09924">
    <property type="entry name" value="LPG_synthase_C"/>
    <property type="match status" value="1"/>
</dbReference>
<dbReference type="Proteomes" id="UP001143304">
    <property type="component" value="Unassembled WGS sequence"/>
</dbReference>
<feature type="transmembrane region" description="Helical" evidence="6">
    <location>
        <begin position="262"/>
        <end position="279"/>
    </location>
</feature>
<feature type="transmembrane region" description="Helical" evidence="6">
    <location>
        <begin position="171"/>
        <end position="188"/>
    </location>
</feature>
<evidence type="ECO:0000256" key="4">
    <source>
        <dbReference type="ARBA" id="ARBA00022989"/>
    </source>
</evidence>
<feature type="transmembrane region" description="Helical" evidence="6">
    <location>
        <begin position="331"/>
        <end position="353"/>
    </location>
</feature>
<evidence type="ECO:0000313" key="8">
    <source>
        <dbReference type="EMBL" id="MCX2977358.1"/>
    </source>
</evidence>
<dbReference type="NCBIfam" id="NF033480">
    <property type="entry name" value="bifunc_MprF"/>
    <property type="match status" value="1"/>
</dbReference>
<evidence type="ECO:0000256" key="5">
    <source>
        <dbReference type="ARBA" id="ARBA00023136"/>
    </source>
</evidence>
<evidence type="ECO:0000256" key="2">
    <source>
        <dbReference type="ARBA" id="ARBA00022475"/>
    </source>
</evidence>
<keyword evidence="4 6" id="KW-1133">Transmembrane helix</keyword>
<evidence type="ECO:0000259" key="7">
    <source>
        <dbReference type="Pfam" id="PF09924"/>
    </source>
</evidence>
<feature type="transmembrane region" description="Helical" evidence="6">
    <location>
        <begin position="402"/>
        <end position="433"/>
    </location>
</feature>
<name>A0ABT3T510_9GAMM</name>
<feature type="transmembrane region" description="Helical" evidence="6">
    <location>
        <begin position="209"/>
        <end position="231"/>
    </location>
</feature>
<feature type="transmembrane region" description="Helical" evidence="6">
    <location>
        <begin position="291"/>
        <end position="311"/>
    </location>
</feature>
<feature type="transmembrane region" description="Helical" evidence="6">
    <location>
        <begin position="52"/>
        <end position="69"/>
    </location>
</feature>
<dbReference type="PANTHER" id="PTHR34697:SF2">
    <property type="entry name" value="PHOSPHATIDYLGLYCEROL LYSYLTRANSFERASE"/>
    <property type="match status" value="1"/>
</dbReference>
<accession>A0ABT3T510</accession>
<dbReference type="InterPro" id="IPR016181">
    <property type="entry name" value="Acyl_CoA_acyltransferase"/>
</dbReference>
<dbReference type="EMBL" id="SHNO01000001">
    <property type="protein sequence ID" value="MCX2977358.1"/>
    <property type="molecule type" value="Genomic_DNA"/>
</dbReference>
<keyword evidence="2" id="KW-1003">Cell membrane</keyword>
<evidence type="ECO:0000313" key="9">
    <source>
        <dbReference type="Proteomes" id="UP001143304"/>
    </source>
</evidence>
<sequence>MATTKTWRDHLHHWLRPVLGLCLFMAALFALDLQLKQHSLGEVLAQTRAIPAVHLLLALLCTGGSYLAMTGYDLVALRHLGNRLHYGRIALTSFIAYVFSMDLGMSVIGSSAVRYRLYSGFGVEAGDVARVIALTVLAFWVGVLSVGGMVLTQAALPLPDTLSLPFATTRPVGWFLLVGMAVLLLLNVTRHKPLHWRGFELPLLRFWGLVSQALVAAVDWSLAAAVLYFLLPASAEVSYWQVLAVFLAAQTLGVLSTVPAGLGVFESICAALLAPYYSAPAVLGALLAYRFIYTLLPVFFALTLFGGFEALQRRQAIGETSRTLRKALSRLAPQVFSVGTFLAGLLLMISSVLPPLATKLHLTDIRLLVDISATVAMLSGLALVLVSRGLAARTRGSFRASLALLASGFISAILLSAHLFVGLILALLMLALWLGRAEFSRLSALRLPPLPRYWAVVLLVTLLGIAWSIGWIEHSGRHTADLFGQFSAGEYGARARTALYAAAIALSFYILWRLSRPALPATEAVDADTMARVSAIVAASPDPEARLALLGDKQFLLNEAGTAFIMYGVAGNSLIAMGDPVGPLEEHEGLIWQFRELCDRHGAWPVFYEITADNLPVYLDLGLSLHKLGESAQMPLAEFSLEGKKRAKMRQAINRGERDGCCFEVIPAPQSDTMLDTVQAISEQWLAGKNTAEKGFSLGAFKRDYLRDMPVAVISVEDKVVAFANLWCGSEHDGLSVDLMRYSDDAPSGVMELLFIHTILWGQEAGYRRFGLGMAPLSGLPDHHLASTWVRAGAFIYRHGEHFYNFDGLRAYKEKFAPEWEPRYLASPGGLALPRVLAQASALVSGGLRRLIS</sequence>
<comment type="caution">
    <text evidence="8">The sequence shown here is derived from an EMBL/GenBank/DDBJ whole genome shotgun (WGS) entry which is preliminary data.</text>
</comment>
<reference evidence="8" key="1">
    <citation type="submission" date="2019-02" db="EMBL/GenBank/DDBJ databases">
        <authorList>
            <person name="Li S.-H."/>
        </authorList>
    </citation>
    <scope>NUCLEOTIDE SEQUENCE</scope>
    <source>
        <strain evidence="8">IMCC11814</strain>
    </source>
</reference>
<comment type="subcellular location">
    <subcellularLocation>
        <location evidence="1">Cell membrane</location>
        <topology evidence="1">Multi-pass membrane protein</topology>
    </subcellularLocation>
</comment>
<proteinExistence type="predicted"/>
<evidence type="ECO:0000256" key="1">
    <source>
        <dbReference type="ARBA" id="ARBA00004651"/>
    </source>
</evidence>
<feature type="transmembrane region" description="Helical" evidence="6">
    <location>
        <begin position="493"/>
        <end position="512"/>
    </location>
</feature>
<evidence type="ECO:0000256" key="6">
    <source>
        <dbReference type="SAM" id="Phobius"/>
    </source>
</evidence>
<keyword evidence="9" id="KW-1185">Reference proteome</keyword>
<dbReference type="InterPro" id="IPR051211">
    <property type="entry name" value="PG_lysyltransferase"/>
</dbReference>
<feature type="transmembrane region" description="Helical" evidence="6">
    <location>
        <begin position="365"/>
        <end position="390"/>
    </location>
</feature>
<feature type="transmembrane region" description="Helical" evidence="6">
    <location>
        <begin position="131"/>
        <end position="151"/>
    </location>
</feature>
<dbReference type="RefSeq" id="WP_279249082.1">
    <property type="nucleotide sequence ID" value="NZ_SHNO01000001.1"/>
</dbReference>
<feature type="transmembrane region" description="Helical" evidence="6">
    <location>
        <begin position="89"/>
        <end position="110"/>
    </location>
</feature>
<organism evidence="8 9">
    <name type="scientific">Candidatus Marimicrobium litorale</name>
    <dbReference type="NCBI Taxonomy" id="2518991"/>
    <lineage>
        <taxon>Bacteria</taxon>
        <taxon>Pseudomonadati</taxon>
        <taxon>Pseudomonadota</taxon>
        <taxon>Gammaproteobacteria</taxon>
        <taxon>Cellvibrionales</taxon>
        <taxon>Halieaceae</taxon>
        <taxon>Marimicrobium</taxon>
    </lineage>
</organism>
<protein>
    <submittedName>
        <fullName evidence="8">Bifunctional lysylphosphatidylglycerol flippase/synthetase MprF</fullName>
    </submittedName>
</protein>